<dbReference type="EMBL" id="CABIJS010000088">
    <property type="protein sequence ID" value="VUZ42216.1"/>
    <property type="molecule type" value="Genomic_DNA"/>
</dbReference>
<name>A0A564Y4X1_HYMDI</name>
<gene>
    <name evidence="1" type="ORF">WMSIL1_LOCUS2917</name>
</gene>
<organism evidence="1 2">
    <name type="scientific">Hymenolepis diminuta</name>
    <name type="common">Rat tapeworm</name>
    <dbReference type="NCBI Taxonomy" id="6216"/>
    <lineage>
        <taxon>Eukaryota</taxon>
        <taxon>Metazoa</taxon>
        <taxon>Spiralia</taxon>
        <taxon>Lophotrochozoa</taxon>
        <taxon>Platyhelminthes</taxon>
        <taxon>Cestoda</taxon>
        <taxon>Eucestoda</taxon>
        <taxon>Cyclophyllidea</taxon>
        <taxon>Hymenolepididae</taxon>
        <taxon>Hymenolepis</taxon>
    </lineage>
</organism>
<proteinExistence type="predicted"/>
<keyword evidence="2" id="KW-1185">Reference proteome</keyword>
<evidence type="ECO:0000313" key="1">
    <source>
        <dbReference type="EMBL" id="VUZ42216.1"/>
    </source>
</evidence>
<evidence type="ECO:0000313" key="2">
    <source>
        <dbReference type="Proteomes" id="UP000321570"/>
    </source>
</evidence>
<accession>A0A564Y4X1</accession>
<protein>
    <submittedName>
        <fullName evidence="1">Uncharacterized protein</fullName>
    </submittedName>
</protein>
<sequence length="67" mass="7614">IILVNVNVAHPEHLASLRKSAASALGDLTTNRDTIRVKTFLIDTKIIYTWDIWQMGSVYSNDLWVDL</sequence>
<feature type="non-terminal residue" evidence="1">
    <location>
        <position position="1"/>
    </location>
</feature>
<reference evidence="1 2" key="1">
    <citation type="submission" date="2019-07" db="EMBL/GenBank/DDBJ databases">
        <authorList>
            <person name="Jastrzebski P J."/>
            <person name="Paukszto L."/>
            <person name="Jastrzebski P J."/>
        </authorList>
    </citation>
    <scope>NUCLEOTIDE SEQUENCE [LARGE SCALE GENOMIC DNA]</scope>
    <source>
        <strain evidence="1 2">WMS-il1</strain>
    </source>
</reference>
<dbReference type="Proteomes" id="UP000321570">
    <property type="component" value="Unassembled WGS sequence"/>
</dbReference>
<dbReference type="AlphaFoldDB" id="A0A564Y4X1"/>